<proteinExistence type="predicted"/>
<dbReference type="STRING" id="240015.ACP_1269"/>
<dbReference type="Pfam" id="PF20736">
    <property type="entry name" value="Glyco_hydro127M"/>
    <property type="match status" value="1"/>
</dbReference>
<protein>
    <submittedName>
        <fullName evidence="3">Tat pathway signal sequence domain protein</fullName>
    </submittedName>
</protein>
<dbReference type="InterPro" id="IPR006311">
    <property type="entry name" value="TAT_signal"/>
</dbReference>
<evidence type="ECO:0000313" key="4">
    <source>
        <dbReference type="Proteomes" id="UP000002207"/>
    </source>
</evidence>
<keyword evidence="4" id="KW-1185">Reference proteome</keyword>
<dbReference type="PANTHER" id="PTHR31151">
    <property type="entry name" value="PROLINE-TRNA LIGASE (DUF1680)"/>
    <property type="match status" value="1"/>
</dbReference>
<evidence type="ECO:0000259" key="2">
    <source>
        <dbReference type="Pfam" id="PF20736"/>
    </source>
</evidence>
<dbReference type="OrthoDB" id="9757939at2"/>
<dbReference type="EMBL" id="CP001472">
    <property type="protein sequence ID" value="ACO34298.1"/>
    <property type="molecule type" value="Genomic_DNA"/>
</dbReference>
<organism evidence="3 4">
    <name type="scientific">Acidobacterium capsulatum (strain ATCC 51196 / DSM 11244 / BCRC 80197 / JCM 7670 / NBRC 15755 / NCIMB 13165 / 161)</name>
    <dbReference type="NCBI Taxonomy" id="240015"/>
    <lineage>
        <taxon>Bacteria</taxon>
        <taxon>Pseudomonadati</taxon>
        <taxon>Acidobacteriota</taxon>
        <taxon>Terriglobia</taxon>
        <taxon>Terriglobales</taxon>
        <taxon>Acidobacteriaceae</taxon>
        <taxon>Acidobacterium</taxon>
    </lineage>
</organism>
<dbReference type="HOGENOM" id="CLU_008033_2_0_0"/>
<dbReference type="PROSITE" id="PS51318">
    <property type="entry name" value="TAT"/>
    <property type="match status" value="1"/>
</dbReference>
<reference evidence="3 4" key="1">
    <citation type="journal article" date="2009" name="Appl. Environ. Microbiol.">
        <title>Three genomes from the phylum Acidobacteria provide insight into the lifestyles of these microorganisms in soils.</title>
        <authorList>
            <person name="Ward N.L."/>
            <person name="Challacombe J.F."/>
            <person name="Janssen P.H."/>
            <person name="Henrissat B."/>
            <person name="Coutinho P.M."/>
            <person name="Wu M."/>
            <person name="Xie G."/>
            <person name="Haft D.H."/>
            <person name="Sait M."/>
            <person name="Badger J."/>
            <person name="Barabote R.D."/>
            <person name="Bradley B."/>
            <person name="Brettin T.S."/>
            <person name="Brinkac L.M."/>
            <person name="Bruce D."/>
            <person name="Creasy T."/>
            <person name="Daugherty S.C."/>
            <person name="Davidsen T.M."/>
            <person name="DeBoy R.T."/>
            <person name="Detter J.C."/>
            <person name="Dodson R.J."/>
            <person name="Durkin A.S."/>
            <person name="Ganapathy A."/>
            <person name="Gwinn-Giglio M."/>
            <person name="Han C.S."/>
            <person name="Khouri H."/>
            <person name="Kiss H."/>
            <person name="Kothari S.P."/>
            <person name="Madupu R."/>
            <person name="Nelson K.E."/>
            <person name="Nelson W.C."/>
            <person name="Paulsen I."/>
            <person name="Penn K."/>
            <person name="Ren Q."/>
            <person name="Rosovitz M.J."/>
            <person name="Selengut J.D."/>
            <person name="Shrivastava S."/>
            <person name="Sullivan S.A."/>
            <person name="Tapia R."/>
            <person name="Thompson L.S."/>
            <person name="Watkins K.L."/>
            <person name="Yang Q."/>
            <person name="Yu C."/>
            <person name="Zafar N."/>
            <person name="Zhou L."/>
            <person name="Kuske C.R."/>
        </authorList>
    </citation>
    <scope>NUCLEOTIDE SEQUENCE [LARGE SCALE GENOMIC DNA]</scope>
    <source>
        <strain evidence="4">ATCC 51196 / DSM 11244 / BCRC 80197 / JCM 7670 / NBRC 15755 / NCIMB 13165 / 161</strain>
    </source>
</reference>
<feature type="domain" description="Non-reducing end beta-L-arabinofuranosidase-like GH127 middle" evidence="2">
    <location>
        <begin position="441"/>
        <end position="535"/>
    </location>
</feature>
<dbReference type="eggNOG" id="COG3533">
    <property type="taxonomic scope" value="Bacteria"/>
</dbReference>
<dbReference type="SUPFAM" id="SSF48208">
    <property type="entry name" value="Six-hairpin glycosidases"/>
    <property type="match status" value="1"/>
</dbReference>
<dbReference type="Proteomes" id="UP000002207">
    <property type="component" value="Chromosome"/>
</dbReference>
<dbReference type="KEGG" id="aca:ACP_1269"/>
<dbReference type="InterPro" id="IPR012878">
    <property type="entry name" value="Beta-AFase-like_GH127_cat"/>
</dbReference>
<feature type="domain" description="Non-reducing end beta-L-arabinofuranosidase-like GH127 catalytic" evidence="1">
    <location>
        <begin position="62"/>
        <end position="430"/>
    </location>
</feature>
<accession>C1F598</accession>
<name>C1F598_ACIC5</name>
<dbReference type="AlphaFoldDB" id="C1F598"/>
<gene>
    <name evidence="3" type="ordered locus">ACP_1269</name>
</gene>
<dbReference type="InterPro" id="IPR008928">
    <property type="entry name" value="6-hairpin_glycosidase_sf"/>
</dbReference>
<dbReference type="PANTHER" id="PTHR31151:SF0">
    <property type="entry name" value="PROLINE-TRNA LIGASE (DUF1680)"/>
    <property type="match status" value="1"/>
</dbReference>
<evidence type="ECO:0000313" key="3">
    <source>
        <dbReference type="EMBL" id="ACO34298.1"/>
    </source>
</evidence>
<dbReference type="RefSeq" id="WP_015896415.1">
    <property type="nucleotide sequence ID" value="NC_012483.1"/>
</dbReference>
<dbReference type="GO" id="GO:0005975">
    <property type="term" value="P:carbohydrate metabolic process"/>
    <property type="evidence" value="ECO:0007669"/>
    <property type="project" value="InterPro"/>
</dbReference>
<evidence type="ECO:0000259" key="1">
    <source>
        <dbReference type="Pfam" id="PF07944"/>
    </source>
</evidence>
<dbReference type="InterPro" id="IPR049046">
    <property type="entry name" value="Beta-AFase-like_GH127_middle"/>
</dbReference>
<dbReference type="Pfam" id="PF07944">
    <property type="entry name" value="Beta-AFase-like_GH127_cat"/>
    <property type="match status" value="1"/>
</dbReference>
<dbReference type="InParanoid" id="C1F598"/>
<sequence length="644" mass="72791">MCEQSKLSRRNFLGSAAALGGLFLLPPHLKALQDAVMDIPVSADGTGYEKVLWRYKDFPMTQVRMRDGVLKNALEINRQYLYLVPNDRLLHTFRLTAGLPTSAEPLGGWEAPDCELRGHFAGGHYLSACALMYASTGDEKIKAKGDALVAELAKCQQPDGYLSAFPASFFDRLRHYQKVWAPFYTYHKIMAGHLDMYVHTGNQQALETCKRMADWAIEYTKPIPADQWQRMLLVEQGGMNEVSFNLYAVTGEKKYRDLGFRFEHKLIFDPLAKREDHLAGNHANTNIPKVIGAARGYEVADDKRYHTIAEFFWGAVTSQHAYATGGTSDGEFWHKPGTLAEHLGPAAEECCCSYNMMKLSRHLYGWTGDPRIFDYYERLMYNVRIGTQDPKGMLMYYVSLKPGYWKTFGTPFDAFWCCTGTGVEEYSKVNDSIYFHDAKNIYVNLFAGSEVQWPEKNVSLVQETNFPLEEATTLTVRAQKPSAFGLKIRVPYWATNGFTIHINGQPQSVEAKPESYATLHRTWHDGDTIKVSMPMSLHISPIPDSPDVQAVLYGPLVLAGEMGRHGLTEKQIYGDSGPFSDKENYPMPELLTASGQAGEAIERLPGGELRFATANQQQTMHLKPLYQIMDERYTVYWKVNRKTV</sequence>